<sequence>MSRRLFFLYSFRLSAALRKKTSRFGKQYISQKICPKQFHGQSDPEPLKSKGNKDQFLYASFFFPKGSFLKDCCFLISSVNLPYVKQVDWNVRCETPAGAAGNVRLQRLDPRVISQSVHGKENRFPRPACLMLD</sequence>
<gene>
    <name evidence="1" type="ORF">CUU66_22760</name>
</gene>
<organism evidence="1 2">
    <name type="scientific">Peribacillus deserti</name>
    <dbReference type="NCBI Taxonomy" id="673318"/>
    <lineage>
        <taxon>Bacteria</taxon>
        <taxon>Bacillati</taxon>
        <taxon>Bacillota</taxon>
        <taxon>Bacilli</taxon>
        <taxon>Bacillales</taxon>
        <taxon>Bacillaceae</taxon>
        <taxon>Peribacillus</taxon>
    </lineage>
</organism>
<name>A0A2N5LZV8_9BACI</name>
<reference evidence="1 2" key="1">
    <citation type="submission" date="2017-11" db="EMBL/GenBank/DDBJ databases">
        <title>Comparitive Functional Genomics of Dry Heat Resistant strains isolated from the Viking Spacecraft.</title>
        <authorList>
            <person name="Seuylemezian A."/>
            <person name="Cooper K."/>
            <person name="Vaishampayan P."/>
        </authorList>
    </citation>
    <scope>NUCLEOTIDE SEQUENCE [LARGE SCALE GENOMIC DNA]</scope>
    <source>
        <strain evidence="1 2">V1-29</strain>
    </source>
</reference>
<comment type="caution">
    <text evidence="1">The sequence shown here is derived from an EMBL/GenBank/DDBJ whole genome shotgun (WGS) entry which is preliminary data.</text>
</comment>
<dbReference type="Proteomes" id="UP000234748">
    <property type="component" value="Unassembled WGS sequence"/>
</dbReference>
<evidence type="ECO:0000313" key="1">
    <source>
        <dbReference type="EMBL" id="PLT27640.1"/>
    </source>
</evidence>
<keyword evidence="2" id="KW-1185">Reference proteome</keyword>
<accession>A0A2N5LZV8</accession>
<evidence type="ECO:0000313" key="2">
    <source>
        <dbReference type="Proteomes" id="UP000234748"/>
    </source>
</evidence>
<dbReference type="EMBL" id="PGUY01000087">
    <property type="protein sequence ID" value="PLT27640.1"/>
    <property type="molecule type" value="Genomic_DNA"/>
</dbReference>
<protein>
    <submittedName>
        <fullName evidence="1">Uncharacterized protein</fullName>
    </submittedName>
</protein>
<dbReference type="AlphaFoldDB" id="A0A2N5LZV8"/>
<proteinExistence type="predicted"/>